<evidence type="ECO:0000313" key="5">
    <source>
        <dbReference type="Proteomes" id="UP000198863"/>
    </source>
</evidence>
<organism evidence="4 5">
    <name type="scientific">Klenkia brasiliensis</name>
    <dbReference type="NCBI Taxonomy" id="333142"/>
    <lineage>
        <taxon>Bacteria</taxon>
        <taxon>Bacillati</taxon>
        <taxon>Actinomycetota</taxon>
        <taxon>Actinomycetes</taxon>
        <taxon>Geodermatophilales</taxon>
        <taxon>Geodermatophilaceae</taxon>
        <taxon>Klenkia</taxon>
    </lineage>
</organism>
<dbReference type="InterPro" id="IPR004702">
    <property type="entry name" value="PTS_sorb_EIIBC"/>
</dbReference>
<dbReference type="AlphaFoldDB" id="A0A1G7M5D2"/>
<dbReference type="EMBL" id="FNCF01000001">
    <property type="protein sequence ID" value="SDF56941.1"/>
    <property type="molecule type" value="Genomic_DNA"/>
</dbReference>
<dbReference type="OrthoDB" id="4774329at2"/>
<dbReference type="Proteomes" id="UP000198863">
    <property type="component" value="Unassembled WGS sequence"/>
</dbReference>
<dbReference type="InterPro" id="IPR011618">
    <property type="entry name" value="PTS_EIIBC_GUT_N"/>
</dbReference>
<reference evidence="5" key="1">
    <citation type="submission" date="2016-10" db="EMBL/GenBank/DDBJ databases">
        <authorList>
            <person name="Varghese N."/>
            <person name="Submissions S."/>
        </authorList>
    </citation>
    <scope>NUCLEOTIDE SEQUENCE [LARGE SCALE GENOMIC DNA]</scope>
    <source>
        <strain evidence="5">DSM 44526</strain>
    </source>
</reference>
<comment type="caution">
    <text evidence="1">Lacks conserved residue(s) required for the propagation of feature annotation.</text>
</comment>
<dbReference type="RefSeq" id="WP_091057678.1">
    <property type="nucleotide sequence ID" value="NZ_FNCF01000001.1"/>
</dbReference>
<dbReference type="InterPro" id="IPR011638">
    <property type="entry name" value="PTS_EIIBC_GUT_C"/>
</dbReference>
<dbReference type="GO" id="GO:0005886">
    <property type="term" value="C:plasma membrane"/>
    <property type="evidence" value="ECO:0007669"/>
    <property type="project" value="TreeGrafter"/>
</dbReference>
<evidence type="ECO:0000259" key="3">
    <source>
        <dbReference type="PROSITE" id="PS51102"/>
    </source>
</evidence>
<dbReference type="Pfam" id="PF03612">
    <property type="entry name" value="EIIBC-GUT_N"/>
    <property type="match status" value="1"/>
</dbReference>
<dbReference type="PROSITE" id="PS51102">
    <property type="entry name" value="PTS_EIIB_TYPE_5"/>
    <property type="match status" value="1"/>
</dbReference>
<sequence length="197" mass="19747">MSTSTTEKPKSAGAGVAGKASSVLVRVGKAVGGVVGVLYQAGRDTIDTVIRNIIPFMAFVSVIVGIVNYTGLGNALANVVAPLASSLIGLLAICIFCAIPVLSPVLGPGAVIAQVVGVLLGTRIGAGDIPPQYALPALFAINPQVGCDFIPVGLALGEAEPETVEAGVPAVLFSRLVTGPIAVVIAYFASFGLYSSN</sequence>
<dbReference type="PANTHER" id="PTHR39427:SF1">
    <property type="entry name" value="PTS SYSTEM GLUCITOL_SORBITOL-SPECIFIC EIIB COMPONENT"/>
    <property type="match status" value="1"/>
</dbReference>
<dbReference type="PANTHER" id="PTHR39427">
    <property type="match status" value="1"/>
</dbReference>
<dbReference type="GO" id="GO:0009401">
    <property type="term" value="P:phosphoenolpyruvate-dependent sugar phosphotransferase system"/>
    <property type="evidence" value="ECO:0007669"/>
    <property type="project" value="InterPro"/>
</dbReference>
<proteinExistence type="predicted"/>
<accession>A0A1G7M5D2</accession>
<keyword evidence="2" id="KW-0472">Membrane</keyword>
<evidence type="ECO:0000313" key="4">
    <source>
        <dbReference type="EMBL" id="SDF56941.1"/>
    </source>
</evidence>
<feature type="transmembrane region" description="Helical" evidence="2">
    <location>
        <begin position="172"/>
        <end position="194"/>
    </location>
</feature>
<dbReference type="Pfam" id="PF07663">
    <property type="entry name" value="EIIBC-GUT_C"/>
    <property type="match status" value="1"/>
</dbReference>
<feature type="transmembrane region" description="Helical" evidence="2">
    <location>
        <begin position="79"/>
        <end position="102"/>
    </location>
</feature>
<keyword evidence="2" id="KW-0812">Transmembrane</keyword>
<keyword evidence="5" id="KW-1185">Reference proteome</keyword>
<evidence type="ECO:0000256" key="1">
    <source>
        <dbReference type="PROSITE-ProRule" id="PRU00425"/>
    </source>
</evidence>
<feature type="transmembrane region" description="Helical" evidence="2">
    <location>
        <begin position="53"/>
        <end position="72"/>
    </location>
</feature>
<keyword evidence="2" id="KW-1133">Transmembrane helix</keyword>
<feature type="domain" description="PTS EIIB type-5" evidence="3">
    <location>
        <begin position="1"/>
        <end position="54"/>
    </location>
</feature>
<protein>
    <submittedName>
        <fullName evidence="4">Sorbitol phosphotransferase enzyme II N-terminus</fullName>
    </submittedName>
</protein>
<gene>
    <name evidence="4" type="ORF">SAMN05660324_0506</name>
</gene>
<name>A0A1G7M5D2_9ACTN</name>
<dbReference type="GO" id="GO:0008982">
    <property type="term" value="F:protein-N(PI)-phosphohistidine-sugar phosphotransferase activity"/>
    <property type="evidence" value="ECO:0007669"/>
    <property type="project" value="InterPro"/>
</dbReference>
<evidence type="ECO:0000256" key="2">
    <source>
        <dbReference type="SAM" id="Phobius"/>
    </source>
</evidence>
<keyword evidence="4" id="KW-0808">Transferase</keyword>